<comment type="similarity">
    <text evidence="4">Belongs to the metallo-beta-lactamase superfamily. Class-B beta-lactamase family.</text>
</comment>
<keyword evidence="8" id="KW-0574">Periplasm</keyword>
<organism evidence="13 14">
    <name type="scientific">Candidatus Pullichristensenella excrementigallinarum</name>
    <dbReference type="NCBI Taxonomy" id="2840907"/>
    <lineage>
        <taxon>Bacteria</taxon>
        <taxon>Bacillati</taxon>
        <taxon>Bacillota</taxon>
        <taxon>Clostridia</taxon>
        <taxon>Candidatus Pullichristensenella</taxon>
    </lineage>
</organism>
<keyword evidence="11" id="KW-0046">Antibiotic resistance</keyword>
<dbReference type="InterPro" id="IPR050855">
    <property type="entry name" value="NDM-1-like"/>
</dbReference>
<keyword evidence="7" id="KW-0732">Signal</keyword>
<dbReference type="Pfam" id="PF00753">
    <property type="entry name" value="Lactamase_B"/>
    <property type="match status" value="1"/>
</dbReference>
<evidence type="ECO:0000256" key="9">
    <source>
        <dbReference type="ARBA" id="ARBA00022801"/>
    </source>
</evidence>
<evidence type="ECO:0000256" key="1">
    <source>
        <dbReference type="ARBA" id="ARBA00001526"/>
    </source>
</evidence>
<protein>
    <recommendedName>
        <fullName evidence="5">beta-lactamase</fullName>
        <ecNumber evidence="5">3.5.2.6</ecNumber>
    </recommendedName>
</protein>
<dbReference type="CDD" id="cd07743">
    <property type="entry name" value="metallo-hydrolase-like_MBL-fold"/>
    <property type="match status" value="1"/>
</dbReference>
<dbReference type="PANTHER" id="PTHR42951">
    <property type="entry name" value="METALLO-BETA-LACTAMASE DOMAIN-CONTAINING"/>
    <property type="match status" value="1"/>
</dbReference>
<dbReference type="PROSITE" id="PS00743">
    <property type="entry name" value="BETA_LACTAMASE_B_1"/>
    <property type="match status" value="1"/>
</dbReference>
<evidence type="ECO:0000256" key="8">
    <source>
        <dbReference type="ARBA" id="ARBA00022764"/>
    </source>
</evidence>
<dbReference type="SMART" id="SM00849">
    <property type="entry name" value="Lactamase_B"/>
    <property type="match status" value="1"/>
</dbReference>
<evidence type="ECO:0000256" key="10">
    <source>
        <dbReference type="ARBA" id="ARBA00022833"/>
    </source>
</evidence>
<evidence type="ECO:0000313" key="13">
    <source>
        <dbReference type="EMBL" id="HIU33964.1"/>
    </source>
</evidence>
<comment type="cofactor">
    <cofactor evidence="2">
        <name>Zn(2+)</name>
        <dbReference type="ChEBI" id="CHEBI:29105"/>
    </cofactor>
</comment>
<dbReference type="Proteomes" id="UP000824072">
    <property type="component" value="Unassembled WGS sequence"/>
</dbReference>
<evidence type="ECO:0000313" key="14">
    <source>
        <dbReference type="Proteomes" id="UP000824072"/>
    </source>
</evidence>
<dbReference type="GO" id="GO:0017001">
    <property type="term" value="P:antibiotic catabolic process"/>
    <property type="evidence" value="ECO:0007669"/>
    <property type="project" value="InterPro"/>
</dbReference>
<evidence type="ECO:0000256" key="7">
    <source>
        <dbReference type="ARBA" id="ARBA00022729"/>
    </source>
</evidence>
<keyword evidence="6" id="KW-0479">Metal-binding</keyword>
<dbReference type="EMBL" id="DVMU01000118">
    <property type="protein sequence ID" value="HIU33964.1"/>
    <property type="molecule type" value="Genomic_DNA"/>
</dbReference>
<dbReference type="Gene3D" id="3.60.15.10">
    <property type="entry name" value="Ribonuclease Z/Hydroxyacylglutathione hydrolase-like"/>
    <property type="match status" value="1"/>
</dbReference>
<keyword evidence="9" id="KW-0378">Hydrolase</keyword>
<comment type="caution">
    <text evidence="13">The sequence shown here is derived from an EMBL/GenBank/DDBJ whole genome shotgun (WGS) entry which is preliminary data.</text>
</comment>
<dbReference type="GO" id="GO:0042597">
    <property type="term" value="C:periplasmic space"/>
    <property type="evidence" value="ECO:0007669"/>
    <property type="project" value="UniProtKB-SubCell"/>
</dbReference>
<comment type="subcellular location">
    <subcellularLocation>
        <location evidence="3">Periplasm</location>
    </subcellularLocation>
</comment>
<comment type="catalytic activity">
    <reaction evidence="1">
        <text>a beta-lactam + H2O = a substituted beta-amino acid</text>
        <dbReference type="Rhea" id="RHEA:20401"/>
        <dbReference type="ChEBI" id="CHEBI:15377"/>
        <dbReference type="ChEBI" id="CHEBI:35627"/>
        <dbReference type="ChEBI" id="CHEBI:140347"/>
        <dbReference type="EC" id="3.5.2.6"/>
    </reaction>
</comment>
<dbReference type="PANTHER" id="PTHR42951:SF14">
    <property type="entry name" value="METALLO-BETA-LACTAMASE SUPERFAMILY PROTEIN"/>
    <property type="match status" value="1"/>
</dbReference>
<dbReference type="AlphaFoldDB" id="A0A9D1IDE2"/>
<dbReference type="SUPFAM" id="SSF56281">
    <property type="entry name" value="Metallo-hydrolase/oxidoreductase"/>
    <property type="match status" value="1"/>
</dbReference>
<evidence type="ECO:0000256" key="6">
    <source>
        <dbReference type="ARBA" id="ARBA00022723"/>
    </source>
</evidence>
<sequence length="292" mass="32833">MYERVQAGENTYYIDCPSKIGICGFGEGECFLVDSGNDASAAKKALQAVEELGWKLRFVINTHYHADHTGGSALLQNRTGCKIYMEDPVAFLTHPELNAALLYGGKPPEFLKGKFFLARGCKVEDISAATLPEGVQWLSLPGHAMRMIAVRSADKVWFLGDSLTGKRTLEKYGVTYLYDVRQSLESVEKVRNLEGNLFVPAHPRAVEDVRELCEINRESILQIAERIWELLAQPKPLDQLLREVFLSYGMEMNLSQQALIGATVRSYLTYLEGEGRIVPEIVENCLVWKQNR</sequence>
<evidence type="ECO:0000256" key="11">
    <source>
        <dbReference type="ARBA" id="ARBA00023251"/>
    </source>
</evidence>
<keyword evidence="10" id="KW-0862">Zinc</keyword>
<dbReference type="GO" id="GO:0008800">
    <property type="term" value="F:beta-lactamase activity"/>
    <property type="evidence" value="ECO:0007669"/>
    <property type="project" value="UniProtKB-EC"/>
</dbReference>
<dbReference type="InterPro" id="IPR001018">
    <property type="entry name" value="Beta-lactamase_class-B_CS"/>
</dbReference>
<name>A0A9D1IDE2_9FIRM</name>
<evidence type="ECO:0000256" key="4">
    <source>
        <dbReference type="ARBA" id="ARBA00005250"/>
    </source>
</evidence>
<accession>A0A9D1IDE2</accession>
<dbReference type="GO" id="GO:0046677">
    <property type="term" value="P:response to antibiotic"/>
    <property type="evidence" value="ECO:0007669"/>
    <property type="project" value="UniProtKB-KW"/>
</dbReference>
<evidence type="ECO:0000256" key="5">
    <source>
        <dbReference type="ARBA" id="ARBA00012865"/>
    </source>
</evidence>
<evidence type="ECO:0000256" key="3">
    <source>
        <dbReference type="ARBA" id="ARBA00004418"/>
    </source>
</evidence>
<dbReference type="InterPro" id="IPR001279">
    <property type="entry name" value="Metallo-B-lactamas"/>
</dbReference>
<proteinExistence type="inferred from homology"/>
<feature type="domain" description="Metallo-beta-lactamase" evidence="12">
    <location>
        <begin position="8"/>
        <end position="202"/>
    </location>
</feature>
<reference evidence="13" key="2">
    <citation type="journal article" date="2021" name="PeerJ">
        <title>Extensive microbial diversity within the chicken gut microbiome revealed by metagenomics and culture.</title>
        <authorList>
            <person name="Gilroy R."/>
            <person name="Ravi A."/>
            <person name="Getino M."/>
            <person name="Pursley I."/>
            <person name="Horton D.L."/>
            <person name="Alikhan N.F."/>
            <person name="Baker D."/>
            <person name="Gharbi K."/>
            <person name="Hall N."/>
            <person name="Watson M."/>
            <person name="Adriaenssens E.M."/>
            <person name="Foster-Nyarko E."/>
            <person name="Jarju S."/>
            <person name="Secka A."/>
            <person name="Antonio M."/>
            <person name="Oren A."/>
            <person name="Chaudhuri R.R."/>
            <person name="La Ragione R."/>
            <person name="Hildebrand F."/>
            <person name="Pallen M.J."/>
        </authorList>
    </citation>
    <scope>NUCLEOTIDE SEQUENCE</scope>
    <source>
        <strain evidence="13">ChiHcec3-11533</strain>
    </source>
</reference>
<dbReference type="InterPro" id="IPR036866">
    <property type="entry name" value="RibonucZ/Hydroxyglut_hydro"/>
</dbReference>
<evidence type="ECO:0000256" key="2">
    <source>
        <dbReference type="ARBA" id="ARBA00001947"/>
    </source>
</evidence>
<dbReference type="EC" id="3.5.2.6" evidence="5"/>
<gene>
    <name evidence="13" type="ORF">IAB02_05320</name>
</gene>
<evidence type="ECO:0000259" key="12">
    <source>
        <dbReference type="SMART" id="SM00849"/>
    </source>
</evidence>
<reference evidence="13" key="1">
    <citation type="submission" date="2020-10" db="EMBL/GenBank/DDBJ databases">
        <authorList>
            <person name="Gilroy R."/>
        </authorList>
    </citation>
    <scope>NUCLEOTIDE SEQUENCE</scope>
    <source>
        <strain evidence="13">ChiHcec3-11533</strain>
    </source>
</reference>
<dbReference type="GO" id="GO:0008270">
    <property type="term" value="F:zinc ion binding"/>
    <property type="evidence" value="ECO:0007669"/>
    <property type="project" value="InterPro"/>
</dbReference>